<dbReference type="SMART" id="SM00368">
    <property type="entry name" value="LRR_RI"/>
    <property type="match status" value="10"/>
</dbReference>
<dbReference type="Gene3D" id="3.80.10.10">
    <property type="entry name" value="Ribonuclease Inhibitor"/>
    <property type="match status" value="4"/>
</dbReference>
<name>B3SC28_TRIAD</name>
<evidence type="ECO:0000256" key="1">
    <source>
        <dbReference type="ARBA" id="ARBA00022468"/>
    </source>
</evidence>
<evidence type="ECO:0000256" key="2">
    <source>
        <dbReference type="ARBA" id="ARBA00022614"/>
    </source>
</evidence>
<proteinExistence type="predicted"/>
<dbReference type="OMA" id="DIYEDSH"/>
<dbReference type="Proteomes" id="UP000009022">
    <property type="component" value="Unassembled WGS sequence"/>
</dbReference>
<dbReference type="Pfam" id="PF13516">
    <property type="entry name" value="LRR_6"/>
    <property type="match status" value="3"/>
</dbReference>
<dbReference type="InterPro" id="IPR027038">
    <property type="entry name" value="RanGap"/>
</dbReference>
<dbReference type="EMBL" id="DS985267">
    <property type="protein sequence ID" value="EDV19779.1"/>
    <property type="molecule type" value="Genomic_DNA"/>
</dbReference>
<keyword evidence="4" id="KW-0175">Coiled coil</keyword>
<dbReference type="CTD" id="6758970"/>
<dbReference type="HOGENOM" id="CLU_288103_0_0_1"/>
<dbReference type="GeneID" id="6758970"/>
<dbReference type="KEGG" id="tad:TRIADDRAFT_61828"/>
<keyword evidence="1" id="KW-0343">GTPase activation</keyword>
<sequence>MTIQTVRILLPLLCDTQIIIECVSNLLVNLPSERFLLKIGNQIINKVYLKLLRRYLESSLYSWRDRVDDIINAMRDPTADIIWILPIFLYAQGDYTYDYRLITESKNKLLQQLTENAPAKIIIHHPDDPLKELFQNMDRYTAISIISTDLANKLLTCSTFMNWSRLEKLLIDAKGRRSTGNVKKRIKEYEARIKALEEEMRKQKKVRNSLIKSINDATREIDEFEKKIFQLSEILESIADNSVHSDNVKEVQQELKKKRKEIEIVRAQKSDKVIALEKLLKLYRQQQAKIASIQDSLESCQKKIEEMAETEKKDIYEDSHFSGAGFMKGSSEFTDNAVEKMKIGKRLPAKRELVKRISCARIDTNTANLLVSAFVDKEDEMIRTLNLPATMKLTQEGIRDILHIIKDNDKIFKITIGHHIPDVAYEDLQLLIQNQNNLTTIDLTNAGISDIIATAIAEAIINNKDLLIRNLILLRNNIGSDGGREFGRMLKVNRTLYTLDLRSNRLGDQGVISLCEGLQGNDCLHSLRLENNRFSQAGIIAYVNAMIDPDCQISSLNVSYNPLGMLGIEALAPLLKSPIISGRILSDTDNTLKLIKCEIDDSTMNILPKLLADIKIKMRMSLNLKGNKLTAKGFNILGKCMRGKLMEIDKLNIIGNSLAGDDIDQFADGIASMGESLGGIRMSWCDITDTILYKLIPAVAIAKLDELHLGGNPFGEKGLLVLCEILSQDNFAVKSLDNFGIERSTVIDCLSYAKNCVKVLNLSWIFSNSACDITPLVQLIQLDGFSNLTDLHLVENQLQDKNVKPLAKVLHLMPVLRYVGLDYNNITIDGVLYLLTAIESTKFRHLRTINLFKNQLNKENALTIIEKFHDQLYLLEIIANAEYRITQPFDKSDDTKTSDDQFISSIKGFVKCSHLFNGEGNQKIQESKICDLKGCELTNDAIDFITDRLKNLSQGLHSLNLSENCLGASGIRRLVDHFVRDHGQLENLQYLNISHNVLGNKAMKYIKILLEHESCRLRELDIRDTKITIGGLKLIINNIKNLHQLRWGGNLISQEEAKSLFKNFSPQE</sequence>
<reference evidence="5 6" key="1">
    <citation type="journal article" date="2008" name="Nature">
        <title>The Trichoplax genome and the nature of placozoans.</title>
        <authorList>
            <person name="Srivastava M."/>
            <person name="Begovic E."/>
            <person name="Chapman J."/>
            <person name="Putnam N.H."/>
            <person name="Hellsten U."/>
            <person name="Kawashima T."/>
            <person name="Kuo A."/>
            <person name="Mitros T."/>
            <person name="Salamov A."/>
            <person name="Carpenter M.L."/>
            <person name="Signorovitch A.Y."/>
            <person name="Moreno M.A."/>
            <person name="Kamm K."/>
            <person name="Grimwood J."/>
            <person name="Schmutz J."/>
            <person name="Shapiro H."/>
            <person name="Grigoriev I.V."/>
            <person name="Buss L.W."/>
            <person name="Schierwater B."/>
            <person name="Dellaporta S.L."/>
            <person name="Rokhsar D.S."/>
        </authorList>
    </citation>
    <scope>NUCLEOTIDE SEQUENCE [LARGE SCALE GENOMIC DNA]</scope>
    <source>
        <strain evidence="5 6">Grell-BS-1999</strain>
    </source>
</reference>
<dbReference type="InParanoid" id="B3SC28"/>
<keyword evidence="6" id="KW-1185">Reference proteome</keyword>
<accession>B3SC28</accession>
<dbReference type="InterPro" id="IPR001611">
    <property type="entry name" value="Leu-rich_rpt"/>
</dbReference>
<dbReference type="AlphaFoldDB" id="B3SC28"/>
<keyword evidence="2" id="KW-0433">Leucine-rich repeat</keyword>
<evidence type="ECO:0000313" key="5">
    <source>
        <dbReference type="EMBL" id="EDV19779.1"/>
    </source>
</evidence>
<protein>
    <submittedName>
        <fullName evidence="5">Uncharacterized protein</fullName>
    </submittedName>
</protein>
<dbReference type="STRING" id="10228.B3SC28"/>
<keyword evidence="3" id="KW-0677">Repeat</keyword>
<dbReference type="eggNOG" id="KOG4308">
    <property type="taxonomic scope" value="Eukaryota"/>
</dbReference>
<gene>
    <name evidence="5" type="ORF">TRIADDRAFT_61828</name>
</gene>
<dbReference type="PhylomeDB" id="B3SC28"/>
<dbReference type="OrthoDB" id="120976at2759"/>
<dbReference type="GO" id="GO:0005096">
    <property type="term" value="F:GTPase activator activity"/>
    <property type="evidence" value="ECO:0007669"/>
    <property type="project" value="UniProtKB-KW"/>
</dbReference>
<feature type="coiled-coil region" evidence="4">
    <location>
        <begin position="179"/>
        <end position="310"/>
    </location>
</feature>
<evidence type="ECO:0000256" key="4">
    <source>
        <dbReference type="SAM" id="Coils"/>
    </source>
</evidence>
<dbReference type="PANTHER" id="PTHR24113:SF12">
    <property type="entry name" value="RAN GTPASE-ACTIVATING PROTEIN 1"/>
    <property type="match status" value="1"/>
</dbReference>
<organism evidence="5 6">
    <name type="scientific">Trichoplax adhaerens</name>
    <name type="common">Trichoplax reptans</name>
    <dbReference type="NCBI Taxonomy" id="10228"/>
    <lineage>
        <taxon>Eukaryota</taxon>
        <taxon>Metazoa</taxon>
        <taxon>Placozoa</taxon>
        <taxon>Uniplacotomia</taxon>
        <taxon>Trichoplacea</taxon>
        <taxon>Trichoplacidae</taxon>
        <taxon>Trichoplax</taxon>
    </lineage>
</organism>
<dbReference type="RefSeq" id="XP_002117803.1">
    <property type="nucleotide sequence ID" value="XM_002117767.1"/>
</dbReference>
<evidence type="ECO:0000256" key="3">
    <source>
        <dbReference type="ARBA" id="ARBA00022737"/>
    </source>
</evidence>
<dbReference type="PANTHER" id="PTHR24113">
    <property type="entry name" value="RAN GTPASE-ACTIVATING PROTEIN 1"/>
    <property type="match status" value="1"/>
</dbReference>
<evidence type="ECO:0000313" key="6">
    <source>
        <dbReference type="Proteomes" id="UP000009022"/>
    </source>
</evidence>
<dbReference type="InterPro" id="IPR032675">
    <property type="entry name" value="LRR_dom_sf"/>
</dbReference>
<dbReference type="SUPFAM" id="SSF52047">
    <property type="entry name" value="RNI-like"/>
    <property type="match status" value="3"/>
</dbReference>